<feature type="active site" description="Charge relay system" evidence="8">
    <location>
        <position position="380"/>
    </location>
</feature>
<evidence type="ECO:0000256" key="9">
    <source>
        <dbReference type="SAM" id="SignalP"/>
    </source>
</evidence>
<comment type="similarity">
    <text evidence="1 7">Belongs to the AB hydrolase superfamily. Lipase family.</text>
</comment>
<evidence type="ECO:0000256" key="7">
    <source>
        <dbReference type="PIRNR" id="PIRNR000862"/>
    </source>
</evidence>
<dbReference type="InterPro" id="IPR029058">
    <property type="entry name" value="AB_hydrolase_fold"/>
</dbReference>
<evidence type="ECO:0000259" key="10">
    <source>
        <dbReference type="Pfam" id="PF00561"/>
    </source>
</evidence>
<comment type="caution">
    <text evidence="11">The sequence shown here is derived from an EMBL/GenBank/DDBJ whole genome shotgun (WGS) entry which is preliminary data.</text>
</comment>
<dbReference type="PANTHER" id="PTHR11005">
    <property type="entry name" value="LYSOSOMAL ACID LIPASE-RELATED"/>
    <property type="match status" value="1"/>
</dbReference>
<reference evidence="11 12" key="1">
    <citation type="submission" date="2023-11" db="EMBL/GenBank/DDBJ databases">
        <authorList>
            <person name="Okamura Y."/>
        </authorList>
    </citation>
    <scope>NUCLEOTIDE SEQUENCE [LARGE SCALE GENOMIC DNA]</scope>
</reference>
<dbReference type="InterPro" id="IPR000073">
    <property type="entry name" value="AB_hydrolase_1"/>
</dbReference>
<evidence type="ECO:0000313" key="12">
    <source>
        <dbReference type="Proteomes" id="UP001497472"/>
    </source>
</evidence>
<feature type="signal peptide" evidence="9">
    <location>
        <begin position="1"/>
        <end position="20"/>
    </location>
</feature>
<evidence type="ECO:0000256" key="3">
    <source>
        <dbReference type="ARBA" id="ARBA00022801"/>
    </source>
</evidence>
<evidence type="ECO:0000313" key="11">
    <source>
        <dbReference type="EMBL" id="CAK1546910.1"/>
    </source>
</evidence>
<dbReference type="GO" id="GO:0016788">
    <property type="term" value="F:hydrolase activity, acting on ester bonds"/>
    <property type="evidence" value="ECO:0007669"/>
    <property type="project" value="InterPro"/>
</dbReference>
<gene>
    <name evidence="11" type="ORF">LNINA_LOCUS6417</name>
</gene>
<evidence type="ECO:0000256" key="5">
    <source>
        <dbReference type="ARBA" id="ARBA00023098"/>
    </source>
</evidence>
<feature type="domain" description="AB hydrolase-1" evidence="10">
    <location>
        <begin position="85"/>
        <end position="385"/>
    </location>
</feature>
<keyword evidence="5" id="KW-0443">Lipid metabolism</keyword>
<dbReference type="InterPro" id="IPR025483">
    <property type="entry name" value="Lipase_euk"/>
</dbReference>
<dbReference type="Pfam" id="PF00561">
    <property type="entry name" value="Abhydrolase_1"/>
    <property type="match status" value="1"/>
</dbReference>
<dbReference type="GO" id="GO:0016042">
    <property type="term" value="P:lipid catabolic process"/>
    <property type="evidence" value="ECO:0007669"/>
    <property type="project" value="UniProtKB-KW"/>
</dbReference>
<organism evidence="11 12">
    <name type="scientific">Leptosia nina</name>
    <dbReference type="NCBI Taxonomy" id="320188"/>
    <lineage>
        <taxon>Eukaryota</taxon>
        <taxon>Metazoa</taxon>
        <taxon>Ecdysozoa</taxon>
        <taxon>Arthropoda</taxon>
        <taxon>Hexapoda</taxon>
        <taxon>Insecta</taxon>
        <taxon>Pterygota</taxon>
        <taxon>Neoptera</taxon>
        <taxon>Endopterygota</taxon>
        <taxon>Lepidoptera</taxon>
        <taxon>Glossata</taxon>
        <taxon>Ditrysia</taxon>
        <taxon>Papilionoidea</taxon>
        <taxon>Pieridae</taxon>
        <taxon>Pierinae</taxon>
        <taxon>Leptosia</taxon>
    </lineage>
</organism>
<keyword evidence="4 7" id="KW-0442">Lipid degradation</keyword>
<keyword evidence="2 9" id="KW-0732">Signal</keyword>
<sequence length="416" mass="47619">MNVRLIVLIFALINVNFVQSLRRRVVAARRGQVSNPDEKLTVPAIISRHGYICETHTVVSQGYMLQLHRIPHAKYDNAVPRKTALLQHGLFGNSAHWILNGPRNSLAYVLADAGYDVWMANIRGNRYSKGHAWLQKDSQQYWDFSWHEIAIHDMPAILDYIKGVKSDSEIAYVGHSMGSTILFAMLSSRPEYNSYLESGVALAPMAFIKDIESPIIWLSSTVETVAPVEMRHGRHEFRPAVSSYVSDFVEPCTPEHFRTSSCKDMLFSLCGANERQFNSTLLPVFVNHLDMSTSWKTLQHFAQELDNEGEFQLFDYGSSNRRIYGTRKPPKYDLSKIKVPLALFWGMNDYVSVENDVQKLYDKLKTPSKMYAVSDPEFSHLDFLWAKDADVLINNRVLVYLNDENKLDIDVTSLEW</sequence>
<dbReference type="EMBL" id="CAVLEF010000009">
    <property type="protein sequence ID" value="CAK1546910.1"/>
    <property type="molecule type" value="Genomic_DNA"/>
</dbReference>
<dbReference type="Gene3D" id="3.40.50.1820">
    <property type="entry name" value="alpha/beta hydrolase"/>
    <property type="match status" value="1"/>
</dbReference>
<evidence type="ECO:0000256" key="2">
    <source>
        <dbReference type="ARBA" id="ARBA00022729"/>
    </source>
</evidence>
<dbReference type="Proteomes" id="UP001497472">
    <property type="component" value="Unassembled WGS sequence"/>
</dbReference>
<feature type="active site" description="Charge relay system" evidence="8">
    <location>
        <position position="349"/>
    </location>
</feature>
<feature type="chain" id="PRO_5043729450" description="Lipase" evidence="9">
    <location>
        <begin position="21"/>
        <end position="416"/>
    </location>
</feature>
<evidence type="ECO:0000256" key="8">
    <source>
        <dbReference type="PIRSR" id="PIRSR000862-1"/>
    </source>
</evidence>
<dbReference type="PIRSF" id="PIRSF000862">
    <property type="entry name" value="Steryl_ester_lip"/>
    <property type="match status" value="1"/>
</dbReference>
<proteinExistence type="inferred from homology"/>
<keyword evidence="6" id="KW-0325">Glycoprotein</keyword>
<evidence type="ECO:0000256" key="6">
    <source>
        <dbReference type="ARBA" id="ARBA00023180"/>
    </source>
</evidence>
<dbReference type="AlphaFoldDB" id="A0AAV1JE97"/>
<evidence type="ECO:0000256" key="1">
    <source>
        <dbReference type="ARBA" id="ARBA00010701"/>
    </source>
</evidence>
<keyword evidence="3 7" id="KW-0378">Hydrolase</keyword>
<feature type="active site" description="Nucleophile" evidence="8">
    <location>
        <position position="176"/>
    </location>
</feature>
<dbReference type="SUPFAM" id="SSF53474">
    <property type="entry name" value="alpha/beta-Hydrolases"/>
    <property type="match status" value="1"/>
</dbReference>
<keyword evidence="12" id="KW-1185">Reference proteome</keyword>
<accession>A0AAV1JE97</accession>
<name>A0AAV1JE97_9NEOP</name>
<evidence type="ECO:0000256" key="4">
    <source>
        <dbReference type="ARBA" id="ARBA00022963"/>
    </source>
</evidence>
<dbReference type="FunFam" id="3.40.50.1820:FF:000057">
    <property type="entry name" value="Lipase"/>
    <property type="match status" value="1"/>
</dbReference>
<protein>
    <recommendedName>
        <fullName evidence="7">Lipase</fullName>
    </recommendedName>
</protein>